<dbReference type="PANTHER" id="PTHR23352">
    <property type="entry name" value="NEURAL PROLIFERATION DIFFERENTIATION AND CONTROL PROTEIN-1 NPDC-1 PROTEIN"/>
    <property type="match status" value="1"/>
</dbReference>
<feature type="region of interest" description="Disordered" evidence="1">
    <location>
        <begin position="107"/>
        <end position="165"/>
    </location>
</feature>
<reference evidence="5" key="1">
    <citation type="submission" date="2025-08" db="UniProtKB">
        <authorList>
            <consortium name="RefSeq"/>
        </authorList>
    </citation>
    <scope>IDENTIFICATION</scope>
    <source>
        <tissue evidence="5">Skeletal muscle</tissue>
    </source>
</reference>
<gene>
    <name evidence="5" type="primary">NPDC1</name>
</gene>
<dbReference type="KEGG" id="tsr:106542592"/>
<accession>A0A6I9XDZ5</accession>
<keyword evidence="2" id="KW-0812">Transmembrane</keyword>
<feature type="transmembrane region" description="Helical" evidence="2">
    <location>
        <begin position="173"/>
        <end position="198"/>
    </location>
</feature>
<proteinExistence type="predicted"/>
<dbReference type="AlphaFoldDB" id="A0A6I9XDZ5"/>
<dbReference type="RefSeq" id="XP_013913849.1">
    <property type="nucleotide sequence ID" value="XM_014058374.1"/>
</dbReference>
<evidence type="ECO:0000256" key="1">
    <source>
        <dbReference type="SAM" id="MobiDB-lite"/>
    </source>
</evidence>
<dbReference type="InterPro" id="IPR009635">
    <property type="entry name" value="NPDC1"/>
</dbReference>
<dbReference type="Pfam" id="PF06809">
    <property type="entry name" value="NPDC1"/>
    <property type="match status" value="2"/>
</dbReference>
<evidence type="ECO:0000313" key="5">
    <source>
        <dbReference type="RefSeq" id="XP_013913849.1"/>
    </source>
</evidence>
<keyword evidence="2" id="KW-1133">Transmembrane helix</keyword>
<dbReference type="CTD" id="56654"/>
<feature type="chain" id="PRO_5026842809" evidence="3">
    <location>
        <begin position="34"/>
        <end position="308"/>
    </location>
</feature>
<dbReference type="GO" id="GO:0016020">
    <property type="term" value="C:membrane"/>
    <property type="evidence" value="ECO:0007669"/>
    <property type="project" value="InterPro"/>
</dbReference>
<dbReference type="Proteomes" id="UP000504617">
    <property type="component" value="Unplaced"/>
</dbReference>
<feature type="signal peptide" evidence="3">
    <location>
        <begin position="1"/>
        <end position="33"/>
    </location>
</feature>
<sequence>MSAAARRRPCPIPSPPPLPLLLPLLLPPPGAWGLLATSGELCPRHLDCTLQRRQECPQGSHTCGPCLPQFIEDRKGRCVAGTSAPKGQSSLVPNLEEEIDLVSDLLSKQGRGPLPHGQEETLAPPDPQSRNRASKAESSHDSWQGWPDTSSQPITKPVHTPPVESTRISTNDALVLGLIVVCTAAGMAALVVATICWCKLQKEIQLAQKADYPANNLPQLPSYDKLSPGDRKLAQSAQMYHYQHQKQQMLSMEKNKEEAKAPECISSDEENEDGDFTVYECPGLAPTGEMEVKNPLFDDSTLPPKLHP</sequence>
<dbReference type="OrthoDB" id="6270617at2759"/>
<keyword evidence="4" id="KW-1185">Reference proteome</keyword>
<name>A0A6I9XDZ5_9SAUR</name>
<dbReference type="PANTHER" id="PTHR23352:SF2">
    <property type="entry name" value="NEURAL PROLIFERATION DIFFERENTIATION AND CONTROL PROTEIN 1"/>
    <property type="match status" value="1"/>
</dbReference>
<feature type="region of interest" description="Disordered" evidence="1">
    <location>
        <begin position="288"/>
        <end position="308"/>
    </location>
</feature>
<protein>
    <submittedName>
        <fullName evidence="5">Neural proliferation differentiation and control protein 1</fullName>
    </submittedName>
</protein>
<evidence type="ECO:0000313" key="4">
    <source>
        <dbReference type="Proteomes" id="UP000504617"/>
    </source>
</evidence>
<evidence type="ECO:0000256" key="3">
    <source>
        <dbReference type="SAM" id="SignalP"/>
    </source>
</evidence>
<keyword evidence="3" id="KW-0732">Signal</keyword>
<evidence type="ECO:0000256" key="2">
    <source>
        <dbReference type="SAM" id="Phobius"/>
    </source>
</evidence>
<organism evidence="4 5">
    <name type="scientific">Thamnophis sirtalis</name>
    <dbReference type="NCBI Taxonomy" id="35019"/>
    <lineage>
        <taxon>Eukaryota</taxon>
        <taxon>Metazoa</taxon>
        <taxon>Chordata</taxon>
        <taxon>Craniata</taxon>
        <taxon>Vertebrata</taxon>
        <taxon>Euteleostomi</taxon>
        <taxon>Lepidosauria</taxon>
        <taxon>Squamata</taxon>
        <taxon>Bifurcata</taxon>
        <taxon>Unidentata</taxon>
        <taxon>Episquamata</taxon>
        <taxon>Toxicofera</taxon>
        <taxon>Serpentes</taxon>
        <taxon>Colubroidea</taxon>
        <taxon>Colubridae</taxon>
        <taxon>Natricinae</taxon>
        <taxon>Thamnophis</taxon>
    </lineage>
</organism>
<keyword evidence="2" id="KW-0472">Membrane</keyword>
<dbReference type="GeneID" id="106542592"/>